<reference evidence="10" key="1">
    <citation type="submission" date="2017-09" db="EMBL/GenBank/DDBJ databases">
        <title>FDA dAtabase for Regulatory Grade micrObial Sequences (FDA-ARGOS): Supporting development and validation of Infectious Disease Dx tests.</title>
        <authorList>
            <person name="Minogue T."/>
            <person name="Wolcott M."/>
            <person name="Wasieloski L."/>
            <person name="Aguilar W."/>
            <person name="Moore D."/>
            <person name="Tallon L."/>
            <person name="Sadzewicz L."/>
            <person name="Ott S."/>
            <person name="Zhao X."/>
            <person name="Nagaraj S."/>
            <person name="Vavikolanu K."/>
            <person name="Aluvathingal J."/>
            <person name="Nadendla S."/>
            <person name="Sichtig H."/>
        </authorList>
    </citation>
    <scope>NUCLEOTIDE SEQUENCE [LARGE SCALE GENOMIC DNA]</scope>
    <source>
        <strain evidence="10">FDAARGOS_390</strain>
    </source>
</reference>
<dbReference type="GO" id="GO:0005886">
    <property type="term" value="C:plasma membrane"/>
    <property type="evidence" value="ECO:0007669"/>
    <property type="project" value="UniProtKB-SubCell"/>
</dbReference>
<feature type="transmembrane region" description="Helical" evidence="8">
    <location>
        <begin position="298"/>
        <end position="320"/>
    </location>
</feature>
<feature type="transmembrane region" description="Helical" evidence="8">
    <location>
        <begin position="254"/>
        <end position="286"/>
    </location>
</feature>
<dbReference type="InterPro" id="IPR037294">
    <property type="entry name" value="ABC_BtuC-like"/>
</dbReference>
<feature type="transmembrane region" description="Helical" evidence="8">
    <location>
        <begin position="326"/>
        <end position="344"/>
    </location>
</feature>
<feature type="transmembrane region" description="Helical" evidence="8">
    <location>
        <begin position="29"/>
        <end position="50"/>
    </location>
</feature>
<dbReference type="EMBL" id="PDDY01000001">
    <property type="protein sequence ID" value="PEH42066.1"/>
    <property type="molecule type" value="Genomic_DNA"/>
</dbReference>
<dbReference type="RefSeq" id="WP_098151871.1">
    <property type="nucleotide sequence ID" value="NZ_CADEVR010000002.1"/>
</dbReference>
<sequence>MKSPRWAATAVSGDFAASKRATPAPRRPWWLALVALGALLAGLAVLSLLVGSHGLPIALTLRSLWHAQGEAWPTIRDYRLPRTELAILVGGALGLAGCLVQTLTRNPLAGPGILGVNSGAGLFVVLGIGAGVIAPLAQFGLAFAGAAVVAGLVFASRLLSRSSDPVRLLLTGTALGASLESTTAGLSLLQPNSLEQFRLWAVGSVADRGEAMLPILAACLLAGLAASLALARPLDVVAMGDEHALALGIHRGRLLIACGAVISMLCGTATAAAGPIVFVGLLVPHLARMLVGIGLRRVLPACALLGAALLLAADILGRLLVPGSEIPAGAVSAVIGAPLFFVLMQRAKFAP</sequence>
<accession>A0A2A7SEU0</accession>
<dbReference type="Proteomes" id="UP000220629">
    <property type="component" value="Unassembled WGS sequence"/>
</dbReference>
<evidence type="ECO:0000256" key="2">
    <source>
        <dbReference type="ARBA" id="ARBA00007935"/>
    </source>
</evidence>
<gene>
    <name evidence="9" type="ORF">CRM94_07895</name>
</gene>
<comment type="similarity">
    <text evidence="2">Belongs to the binding-protein-dependent transport system permease family. FecCD subfamily.</text>
</comment>
<dbReference type="SUPFAM" id="SSF81345">
    <property type="entry name" value="ABC transporter involved in vitamin B12 uptake, BtuC"/>
    <property type="match status" value="1"/>
</dbReference>
<dbReference type="GO" id="GO:0033214">
    <property type="term" value="P:siderophore-iron import into cell"/>
    <property type="evidence" value="ECO:0007669"/>
    <property type="project" value="TreeGrafter"/>
</dbReference>
<evidence type="ECO:0000256" key="8">
    <source>
        <dbReference type="SAM" id="Phobius"/>
    </source>
</evidence>
<keyword evidence="7 8" id="KW-0472">Membrane</keyword>
<evidence type="ECO:0000256" key="6">
    <source>
        <dbReference type="ARBA" id="ARBA00022989"/>
    </source>
</evidence>
<dbReference type="PANTHER" id="PTHR30472:SF1">
    <property type="entry name" value="FE(3+) DICITRATE TRANSPORT SYSTEM PERMEASE PROTEIN FECC-RELATED"/>
    <property type="match status" value="1"/>
</dbReference>
<evidence type="ECO:0000256" key="3">
    <source>
        <dbReference type="ARBA" id="ARBA00022448"/>
    </source>
</evidence>
<dbReference type="PANTHER" id="PTHR30472">
    <property type="entry name" value="FERRIC ENTEROBACTIN TRANSPORT SYSTEM PERMEASE PROTEIN"/>
    <property type="match status" value="1"/>
</dbReference>
<evidence type="ECO:0000313" key="9">
    <source>
        <dbReference type="EMBL" id="PEH42066.1"/>
    </source>
</evidence>
<feature type="transmembrane region" description="Helical" evidence="8">
    <location>
        <begin position="139"/>
        <end position="159"/>
    </location>
</feature>
<feature type="transmembrane region" description="Helical" evidence="8">
    <location>
        <begin position="213"/>
        <end position="234"/>
    </location>
</feature>
<evidence type="ECO:0000256" key="4">
    <source>
        <dbReference type="ARBA" id="ARBA00022475"/>
    </source>
</evidence>
<proteinExistence type="inferred from homology"/>
<keyword evidence="6 8" id="KW-1133">Transmembrane helix</keyword>
<comment type="caution">
    <text evidence="9">The sequence shown here is derived from an EMBL/GenBank/DDBJ whole genome shotgun (WGS) entry which is preliminary data.</text>
</comment>
<organism evidence="9 10">
    <name type="scientific">Burkholderia gladioli</name>
    <name type="common">Pseudomonas marginata</name>
    <name type="synonym">Phytomonas marginata</name>
    <dbReference type="NCBI Taxonomy" id="28095"/>
    <lineage>
        <taxon>Bacteria</taxon>
        <taxon>Pseudomonadati</taxon>
        <taxon>Pseudomonadota</taxon>
        <taxon>Betaproteobacteria</taxon>
        <taxon>Burkholderiales</taxon>
        <taxon>Burkholderiaceae</taxon>
        <taxon>Burkholderia</taxon>
    </lineage>
</organism>
<protein>
    <submittedName>
        <fullName evidence="9">Transporter permease</fullName>
    </submittedName>
</protein>
<dbReference type="CDD" id="cd06550">
    <property type="entry name" value="TM_ABC_iron-siderophores_like"/>
    <property type="match status" value="1"/>
</dbReference>
<dbReference type="Pfam" id="PF01032">
    <property type="entry name" value="FecCD"/>
    <property type="match status" value="1"/>
</dbReference>
<keyword evidence="4" id="KW-1003">Cell membrane</keyword>
<evidence type="ECO:0000256" key="1">
    <source>
        <dbReference type="ARBA" id="ARBA00004651"/>
    </source>
</evidence>
<name>A0A2A7SEU0_BURGA</name>
<comment type="subcellular location">
    <subcellularLocation>
        <location evidence="1">Cell membrane</location>
        <topology evidence="1">Multi-pass membrane protein</topology>
    </subcellularLocation>
</comment>
<evidence type="ECO:0000313" key="10">
    <source>
        <dbReference type="Proteomes" id="UP000220629"/>
    </source>
</evidence>
<feature type="transmembrane region" description="Helical" evidence="8">
    <location>
        <begin position="111"/>
        <end position="133"/>
    </location>
</feature>
<feature type="transmembrane region" description="Helical" evidence="8">
    <location>
        <begin position="85"/>
        <end position="104"/>
    </location>
</feature>
<evidence type="ECO:0000256" key="5">
    <source>
        <dbReference type="ARBA" id="ARBA00022692"/>
    </source>
</evidence>
<keyword evidence="3" id="KW-0813">Transport</keyword>
<keyword evidence="5 8" id="KW-0812">Transmembrane</keyword>
<dbReference type="GO" id="GO:0022857">
    <property type="term" value="F:transmembrane transporter activity"/>
    <property type="evidence" value="ECO:0007669"/>
    <property type="project" value="InterPro"/>
</dbReference>
<dbReference type="AlphaFoldDB" id="A0A2A7SEU0"/>
<dbReference type="Gene3D" id="1.10.3470.10">
    <property type="entry name" value="ABC transporter involved in vitamin B12 uptake, BtuC"/>
    <property type="match status" value="1"/>
</dbReference>
<dbReference type="InterPro" id="IPR000522">
    <property type="entry name" value="ABC_transptr_permease_BtuC"/>
</dbReference>
<evidence type="ECO:0000256" key="7">
    <source>
        <dbReference type="ARBA" id="ARBA00023136"/>
    </source>
</evidence>